<keyword evidence="4" id="KW-1185">Reference proteome</keyword>
<organism evidence="3 4">
    <name type="scientific">Porites evermanni</name>
    <dbReference type="NCBI Taxonomy" id="104178"/>
    <lineage>
        <taxon>Eukaryota</taxon>
        <taxon>Metazoa</taxon>
        <taxon>Cnidaria</taxon>
        <taxon>Anthozoa</taxon>
        <taxon>Hexacorallia</taxon>
        <taxon>Scleractinia</taxon>
        <taxon>Fungiina</taxon>
        <taxon>Poritidae</taxon>
        <taxon>Porites</taxon>
    </lineage>
</organism>
<evidence type="ECO:0000256" key="1">
    <source>
        <dbReference type="SAM" id="Phobius"/>
    </source>
</evidence>
<keyword evidence="1" id="KW-0472">Membrane</keyword>
<dbReference type="EMBL" id="CALNXI010000002">
    <property type="protein sequence ID" value="CAH3013706.1"/>
    <property type="molecule type" value="Genomic_DNA"/>
</dbReference>
<proteinExistence type="predicted"/>
<dbReference type="PROSITE" id="PS50076">
    <property type="entry name" value="DNAJ_2"/>
    <property type="match status" value="1"/>
</dbReference>
<dbReference type="InterPro" id="IPR053025">
    <property type="entry name" value="Mito_ATP_Synthase-Asso"/>
</dbReference>
<dbReference type="InterPro" id="IPR018253">
    <property type="entry name" value="DnaJ_domain_CS"/>
</dbReference>
<dbReference type="InterPro" id="IPR036869">
    <property type="entry name" value="J_dom_sf"/>
</dbReference>
<accession>A0ABN8LIH7</accession>
<keyword evidence="1" id="KW-1133">Transmembrane helix</keyword>
<dbReference type="InterPro" id="IPR001623">
    <property type="entry name" value="DnaJ_domain"/>
</dbReference>
<dbReference type="CDD" id="cd06257">
    <property type="entry name" value="DnaJ"/>
    <property type="match status" value="1"/>
</dbReference>
<evidence type="ECO:0000259" key="2">
    <source>
        <dbReference type="PROSITE" id="PS50076"/>
    </source>
</evidence>
<dbReference type="PROSITE" id="PS00636">
    <property type="entry name" value="DNAJ_1"/>
    <property type="match status" value="1"/>
</dbReference>
<keyword evidence="1" id="KW-0812">Transmembrane</keyword>
<dbReference type="PRINTS" id="PR00625">
    <property type="entry name" value="JDOMAIN"/>
</dbReference>
<dbReference type="SMART" id="SM00271">
    <property type="entry name" value="DnaJ"/>
    <property type="match status" value="1"/>
</dbReference>
<dbReference type="PANTHER" id="PTHR44873:SF1">
    <property type="entry name" value="DNAJ HOMOLOG SUBFAMILY C MEMBER 30, MITOCHONDRIAL"/>
    <property type="match status" value="1"/>
</dbReference>
<evidence type="ECO:0000313" key="3">
    <source>
        <dbReference type="EMBL" id="CAH3013706.1"/>
    </source>
</evidence>
<evidence type="ECO:0000313" key="4">
    <source>
        <dbReference type="Proteomes" id="UP001159427"/>
    </source>
</evidence>
<dbReference type="SUPFAM" id="SSF46565">
    <property type="entry name" value="Chaperone J-domain"/>
    <property type="match status" value="1"/>
</dbReference>
<feature type="transmembrane region" description="Helical" evidence="1">
    <location>
        <begin position="204"/>
        <end position="222"/>
    </location>
</feature>
<dbReference type="Proteomes" id="UP001159427">
    <property type="component" value="Unassembled WGS sequence"/>
</dbReference>
<dbReference type="Gene3D" id="1.10.287.110">
    <property type="entry name" value="DnaJ domain"/>
    <property type="match status" value="1"/>
</dbReference>
<dbReference type="Pfam" id="PF00226">
    <property type="entry name" value="DnaJ"/>
    <property type="match status" value="1"/>
</dbReference>
<dbReference type="PANTHER" id="PTHR44873">
    <property type="entry name" value="DNAJ HOMOLOG SUBFAMILY C MEMBER 30, MITOCHONDRIAL"/>
    <property type="match status" value="1"/>
</dbReference>
<feature type="domain" description="J" evidence="2">
    <location>
        <begin position="70"/>
        <end position="135"/>
    </location>
</feature>
<reference evidence="3 4" key="1">
    <citation type="submission" date="2022-05" db="EMBL/GenBank/DDBJ databases">
        <authorList>
            <consortium name="Genoscope - CEA"/>
            <person name="William W."/>
        </authorList>
    </citation>
    <scope>NUCLEOTIDE SEQUENCE [LARGE SCALE GENOMIC DNA]</scope>
</reference>
<comment type="caution">
    <text evidence="3">The sequence shown here is derived from an EMBL/GenBank/DDBJ whole genome shotgun (WGS) entry which is preliminary data.</text>
</comment>
<protein>
    <recommendedName>
        <fullName evidence="2">J domain-containing protein</fullName>
    </recommendedName>
</protein>
<name>A0ABN8LIH7_9CNID</name>
<sequence>MSFLTKLLLQNASSRQLCALKNIPLSVRPVFCLYRLSGSIVSTTSFGNLGFTKLNYYSTGPGHKKPTKKNYYRVLGVSPKATQAQIKTAFYKLSLKHHPDKHKGSEESHDRFQEISEAYNVLSDHEQRKLYDRELVVDGQLRAEHAHAYYPPRSPKKPRESIYDFDEWTKAHYSKQLNQNQQARTQKAEDRVELNKPKMRIGSFRMIILGATVIVGVISYYIHLKRLEEDAKKYE</sequence>
<gene>
    <name evidence="3" type="ORF">PEVE_00013353</name>
</gene>